<evidence type="ECO:0000256" key="5">
    <source>
        <dbReference type="ARBA" id="ARBA00023600"/>
    </source>
</evidence>
<sequence>MTNQLREYGVNLATAAVGASGKEATIGGYIAAAGLFLSGLLGGWDMALKVLLVLMVVDYVTGVLGAAKHKKLNSDVMYWGGIRKMVVLVVVGLGAMIDDWIQPGAPIFRTAAIYFYAGREGLSVIENLGTIGVPLPRAIHEFLTQLNEKGGGSDGKNV</sequence>
<dbReference type="RefSeq" id="WP_219873199.1">
    <property type="nucleotide sequence ID" value="NZ_JAHZIJ010000009.1"/>
</dbReference>
<keyword evidence="2 6" id="KW-0812">Transmembrane</keyword>
<evidence type="ECO:0000256" key="6">
    <source>
        <dbReference type="SAM" id="Phobius"/>
    </source>
</evidence>
<keyword evidence="8" id="KW-1185">Reference proteome</keyword>
<evidence type="ECO:0000256" key="3">
    <source>
        <dbReference type="ARBA" id="ARBA00022989"/>
    </source>
</evidence>
<gene>
    <name evidence="7" type="ORF">K0T92_14550</name>
</gene>
<accession>A0ABS7D853</accession>
<evidence type="ECO:0000256" key="1">
    <source>
        <dbReference type="ARBA" id="ARBA00004141"/>
    </source>
</evidence>
<proteinExistence type="inferred from homology"/>
<evidence type="ECO:0000313" key="7">
    <source>
        <dbReference type="EMBL" id="MBW7475963.1"/>
    </source>
</evidence>
<dbReference type="NCBIfam" id="TIGR01593">
    <property type="entry name" value="holin_tox_secr"/>
    <property type="match status" value="1"/>
</dbReference>
<dbReference type="Pfam" id="PF05105">
    <property type="entry name" value="Phage_holin_4_1"/>
    <property type="match status" value="1"/>
</dbReference>
<organism evidence="7 8">
    <name type="scientific">Paenibacillus oenotherae</name>
    <dbReference type="NCBI Taxonomy" id="1435645"/>
    <lineage>
        <taxon>Bacteria</taxon>
        <taxon>Bacillati</taxon>
        <taxon>Bacillota</taxon>
        <taxon>Bacilli</taxon>
        <taxon>Bacillales</taxon>
        <taxon>Paenibacillaceae</taxon>
        <taxon>Paenibacillus</taxon>
    </lineage>
</organism>
<reference evidence="7 8" key="1">
    <citation type="submission" date="2021-07" db="EMBL/GenBank/DDBJ databases">
        <title>Paenibacillus radiodurans sp. nov., isolated from the southeastern edge of Tengger Desert.</title>
        <authorList>
            <person name="Zhang G."/>
        </authorList>
    </citation>
    <scope>NUCLEOTIDE SEQUENCE [LARGE SCALE GENOMIC DNA]</scope>
    <source>
        <strain evidence="7 8">DT7-4</strain>
    </source>
</reference>
<keyword evidence="4 6" id="KW-0472">Membrane</keyword>
<feature type="transmembrane region" description="Helical" evidence="6">
    <location>
        <begin position="76"/>
        <end position="97"/>
    </location>
</feature>
<comment type="caution">
    <text evidence="7">The sequence shown here is derived from an EMBL/GenBank/DDBJ whole genome shotgun (WGS) entry which is preliminary data.</text>
</comment>
<evidence type="ECO:0000256" key="2">
    <source>
        <dbReference type="ARBA" id="ARBA00022692"/>
    </source>
</evidence>
<comment type="subcellular location">
    <subcellularLocation>
        <location evidence="1">Membrane</location>
        <topology evidence="1">Multi-pass membrane protein</topology>
    </subcellularLocation>
</comment>
<keyword evidence="3 6" id="KW-1133">Transmembrane helix</keyword>
<protein>
    <submittedName>
        <fullName evidence="7">Phage holin family protein</fullName>
    </submittedName>
</protein>
<feature type="transmembrane region" description="Helical" evidence="6">
    <location>
        <begin position="46"/>
        <end position="64"/>
    </location>
</feature>
<dbReference type="Proteomes" id="UP000812277">
    <property type="component" value="Unassembled WGS sequence"/>
</dbReference>
<evidence type="ECO:0000313" key="8">
    <source>
        <dbReference type="Proteomes" id="UP000812277"/>
    </source>
</evidence>
<name>A0ABS7D853_9BACL</name>
<comment type="similarity">
    <text evidence="5">Belongs to the bacteriophage holin family. Cp-1 holin subfamily.</text>
</comment>
<dbReference type="EMBL" id="JAHZIJ010000009">
    <property type="protein sequence ID" value="MBW7475963.1"/>
    <property type="molecule type" value="Genomic_DNA"/>
</dbReference>
<dbReference type="InterPro" id="IPR006480">
    <property type="entry name" value="Phage_holin_4_1"/>
</dbReference>
<evidence type="ECO:0000256" key="4">
    <source>
        <dbReference type="ARBA" id="ARBA00023136"/>
    </source>
</evidence>